<feature type="region of interest" description="Disordered" evidence="1">
    <location>
        <begin position="511"/>
        <end position="544"/>
    </location>
</feature>
<organism evidence="2 3">
    <name type="scientific">Cinchona calisaya</name>
    <dbReference type="NCBI Taxonomy" id="153742"/>
    <lineage>
        <taxon>Eukaryota</taxon>
        <taxon>Viridiplantae</taxon>
        <taxon>Streptophyta</taxon>
        <taxon>Embryophyta</taxon>
        <taxon>Tracheophyta</taxon>
        <taxon>Spermatophyta</taxon>
        <taxon>Magnoliopsida</taxon>
        <taxon>eudicotyledons</taxon>
        <taxon>Gunneridae</taxon>
        <taxon>Pentapetalae</taxon>
        <taxon>asterids</taxon>
        <taxon>lamiids</taxon>
        <taxon>Gentianales</taxon>
        <taxon>Rubiaceae</taxon>
        <taxon>Cinchonoideae</taxon>
        <taxon>Cinchoneae</taxon>
        <taxon>Cinchona</taxon>
    </lineage>
</organism>
<evidence type="ECO:0000313" key="3">
    <source>
        <dbReference type="Proteomes" id="UP001630127"/>
    </source>
</evidence>
<gene>
    <name evidence="2" type="ORF">ACH5RR_018147</name>
</gene>
<sequence>MQSDILYHLCLLEHKIRGRTSKSILHCDLMEKKQLNLNAPLLSVRKPTSNLGSSLSYKNPASNLGLLDGKNRKSLHKSGPIRQHSLPVPKSDWELGEVTKPAAVPFMWEQIPGRAKGEGDDQMETPNRSVSAPRLPPGRLPDSARRYSGERCNDHNIYRPQSEVYLVSDHAALINSLRESIYGNEESDSESVDNAYSEALDALSPTASFSFNCSVSGLSGSEVLNAKQSGTFCIDPQTRDFMMSRFLPAAKAAVVEKPQCIPKKQPVVTEPPKPPRKMVSGERKPLLDHYGSNIVSFYNQYAEDVQSEGEDIQDTDPKKRSGKSWGIFPRLCVKKSLCLLNPVPAMKSRTPVPKSPPTDVGRLTRKAYSGPLDKKACDANNKRRFHSGVLSRELHQVENKQSESRQFAYTSYKAGGLSPCRPLRSGGISPYRNASPQSPFSKGVKFLGLPKEADNVTTEKYSSLYRKCSNLLDAAPPRIYKQETVSLNEVVEKTLYIDSITSVNLKADLASPKAGNVSSPGNNLKNSAESKRMEENSPAKPGNQEVNLLDVMKEPTKLDLIPSLLVHDVLPSSRSISKLGGLADRMEDLPLVKSFSEDAKSVDGNEQLESQTDTNAVTLQSPLNPPLPKSPSESWLWRTLPSVHLRIPFSHSHLGKHFHTKKADQKASAAGTKWETIVKTSHLCHDHSHFSEEHFPRVSHKQNKI</sequence>
<evidence type="ECO:0000256" key="1">
    <source>
        <dbReference type="SAM" id="MobiDB-lite"/>
    </source>
</evidence>
<reference evidence="2 3" key="1">
    <citation type="submission" date="2024-11" db="EMBL/GenBank/DDBJ databases">
        <title>A near-complete genome assembly of Cinchona calisaya.</title>
        <authorList>
            <person name="Lian D.C."/>
            <person name="Zhao X.W."/>
            <person name="Wei L."/>
        </authorList>
    </citation>
    <scope>NUCLEOTIDE SEQUENCE [LARGE SCALE GENOMIC DNA]</scope>
    <source>
        <tissue evidence="2">Nenye</tissue>
    </source>
</reference>
<feature type="compositionally biased region" description="Basic and acidic residues" evidence="1">
    <location>
        <begin position="528"/>
        <end position="537"/>
    </location>
</feature>
<dbReference type="EMBL" id="JBJUIK010000008">
    <property type="protein sequence ID" value="KAL3519998.1"/>
    <property type="molecule type" value="Genomic_DNA"/>
</dbReference>
<dbReference type="PANTHER" id="PTHR33671">
    <property type="entry name" value="N-METHYLTRANSFERASE, PUTATIVE (DUF688)-RELATED"/>
    <property type="match status" value="1"/>
</dbReference>
<dbReference type="InterPro" id="IPR007789">
    <property type="entry name" value="DUF688"/>
</dbReference>
<protein>
    <submittedName>
        <fullName evidence="2">Uncharacterized protein</fullName>
    </submittedName>
</protein>
<feature type="region of interest" description="Disordered" evidence="1">
    <location>
        <begin position="264"/>
        <end position="283"/>
    </location>
</feature>
<dbReference type="AlphaFoldDB" id="A0ABD2ZLX8"/>
<feature type="region of interest" description="Disordered" evidence="1">
    <location>
        <begin position="68"/>
        <end position="88"/>
    </location>
</feature>
<proteinExistence type="predicted"/>
<keyword evidence="3" id="KW-1185">Reference proteome</keyword>
<feature type="compositionally biased region" description="Polar residues" evidence="1">
    <location>
        <begin position="516"/>
        <end position="527"/>
    </location>
</feature>
<dbReference type="PANTHER" id="PTHR33671:SF3">
    <property type="entry name" value="F28N24.8 PROTEIN"/>
    <property type="match status" value="1"/>
</dbReference>
<dbReference type="Pfam" id="PF05097">
    <property type="entry name" value="DUF688"/>
    <property type="match status" value="1"/>
</dbReference>
<feature type="region of interest" description="Disordered" evidence="1">
    <location>
        <begin position="113"/>
        <end position="146"/>
    </location>
</feature>
<comment type="caution">
    <text evidence="2">The sequence shown here is derived from an EMBL/GenBank/DDBJ whole genome shotgun (WGS) entry which is preliminary data.</text>
</comment>
<name>A0ABD2ZLX8_9GENT</name>
<evidence type="ECO:0000313" key="2">
    <source>
        <dbReference type="EMBL" id="KAL3519998.1"/>
    </source>
</evidence>
<accession>A0ABD2ZLX8</accession>
<dbReference type="Proteomes" id="UP001630127">
    <property type="component" value="Unassembled WGS sequence"/>
</dbReference>